<evidence type="ECO:0000256" key="1">
    <source>
        <dbReference type="SAM" id="Phobius"/>
    </source>
</evidence>
<proteinExistence type="predicted"/>
<feature type="transmembrane region" description="Helical" evidence="1">
    <location>
        <begin position="54"/>
        <end position="72"/>
    </location>
</feature>
<dbReference type="RefSeq" id="WP_008599601.1">
    <property type="nucleotide sequence ID" value="NZ_AMRV01000001.1"/>
</dbReference>
<evidence type="ECO:0000313" key="2">
    <source>
        <dbReference type="EMBL" id="EMD84284.1"/>
    </source>
</evidence>
<keyword evidence="1" id="KW-0812">Transmembrane</keyword>
<dbReference type="AlphaFoldDB" id="M2TCC2"/>
<dbReference type="Pfam" id="PF07330">
    <property type="entry name" value="DUF1467"/>
    <property type="match status" value="1"/>
</dbReference>
<dbReference type="PATRIC" id="fig|1234595.3.peg.213"/>
<sequence>MGIGSALSIYLLVWVVTLFAVLPFGVRTPDEVGAAKVKGQADSAPVRPHMLKKLAWTTIVSAIIFGLFAANYEMGWIGIEDFPAF</sequence>
<feature type="transmembrane region" description="Helical" evidence="1">
    <location>
        <begin position="6"/>
        <end position="26"/>
    </location>
</feature>
<comment type="caution">
    <text evidence="2">The sequence shown here is derived from an EMBL/GenBank/DDBJ whole genome shotgun (WGS) entry which is preliminary data.</text>
</comment>
<dbReference type="Proteomes" id="UP000011717">
    <property type="component" value="Unassembled WGS sequence"/>
</dbReference>
<dbReference type="OrthoDB" id="9804637at2"/>
<name>M2TCC2_9SPHN</name>
<dbReference type="EMBL" id="AMRV01000001">
    <property type="protein sequence ID" value="EMD84284.1"/>
    <property type="molecule type" value="Genomic_DNA"/>
</dbReference>
<accession>M2TCC2</accession>
<dbReference type="InterPro" id="IPR009935">
    <property type="entry name" value="DUF1467"/>
</dbReference>
<keyword evidence="1" id="KW-0472">Membrane</keyword>
<evidence type="ECO:0000313" key="3">
    <source>
        <dbReference type="Proteomes" id="UP000011717"/>
    </source>
</evidence>
<protein>
    <recommendedName>
        <fullName evidence="4">DUF1467 domain-containing protein</fullName>
    </recommendedName>
</protein>
<keyword evidence="3" id="KW-1185">Reference proteome</keyword>
<reference evidence="2 3" key="1">
    <citation type="journal article" date="2013" name="Genome Announc.">
        <title>Draft Genome Sequence of Strain JLT2015T, Belonging to the Family Sphingomonadaceae of the Alphaproteobacteria.</title>
        <authorList>
            <person name="Tang K."/>
            <person name="Liu K."/>
            <person name="Li S."/>
            <person name="Jiao N."/>
        </authorList>
    </citation>
    <scope>NUCLEOTIDE SEQUENCE [LARGE SCALE GENOMIC DNA]</scope>
    <source>
        <strain evidence="2 3">JLT2015</strain>
    </source>
</reference>
<keyword evidence="1" id="KW-1133">Transmembrane helix</keyword>
<organism evidence="2 3">
    <name type="scientific">Pacificimonas flava</name>
    <dbReference type="NCBI Taxonomy" id="1234595"/>
    <lineage>
        <taxon>Bacteria</taxon>
        <taxon>Pseudomonadati</taxon>
        <taxon>Pseudomonadota</taxon>
        <taxon>Alphaproteobacteria</taxon>
        <taxon>Sphingomonadales</taxon>
        <taxon>Sphingosinicellaceae</taxon>
        <taxon>Pacificimonas</taxon>
    </lineage>
</organism>
<evidence type="ECO:0008006" key="4">
    <source>
        <dbReference type="Google" id="ProtNLM"/>
    </source>
</evidence>
<gene>
    <name evidence="2" type="ORF">C725_0214</name>
</gene>